<dbReference type="HAMAP" id="MF_01699">
    <property type="entry name" value="RutA"/>
    <property type="match status" value="1"/>
</dbReference>
<name>A0A3D8S996_9HELO</name>
<gene>
    <name evidence="7" type="ORF">BP6252_03965</name>
</gene>
<evidence type="ECO:0000256" key="3">
    <source>
        <dbReference type="ARBA" id="ARBA00022857"/>
    </source>
</evidence>
<evidence type="ECO:0000313" key="8">
    <source>
        <dbReference type="Proteomes" id="UP000256645"/>
    </source>
</evidence>
<keyword evidence="4" id="KW-0560">Oxidoreductase</keyword>
<dbReference type="NCBIfam" id="TIGR03612">
    <property type="entry name" value="RutA"/>
    <property type="match status" value="1"/>
</dbReference>
<dbReference type="GO" id="GO:0008726">
    <property type="term" value="F:alkanesulfonate monooxygenase activity"/>
    <property type="evidence" value="ECO:0007669"/>
    <property type="project" value="TreeGrafter"/>
</dbReference>
<reference evidence="7 8" key="1">
    <citation type="journal article" date="2018" name="IMA Fungus">
        <title>IMA Genome-F 9: Draft genome sequence of Annulohypoxylon stygium, Aspergillus mulundensis, Berkeleyomyces basicola (syn. Thielaviopsis basicola), Ceratocystis smalleyi, two Cercospora beticola strains, Coleophoma cylindrospora, Fusarium fracticaudum, Phialophora cf. hyalina, and Morchella septimelata.</title>
        <authorList>
            <person name="Wingfield B.D."/>
            <person name="Bills G.F."/>
            <person name="Dong Y."/>
            <person name="Huang W."/>
            <person name="Nel W.J."/>
            <person name="Swalarsk-Parry B.S."/>
            <person name="Vaghefi N."/>
            <person name="Wilken P.M."/>
            <person name="An Z."/>
            <person name="de Beer Z.W."/>
            <person name="De Vos L."/>
            <person name="Chen L."/>
            <person name="Duong T.A."/>
            <person name="Gao Y."/>
            <person name="Hammerbacher A."/>
            <person name="Kikkert J.R."/>
            <person name="Li Y."/>
            <person name="Li H."/>
            <person name="Li K."/>
            <person name="Li Q."/>
            <person name="Liu X."/>
            <person name="Ma X."/>
            <person name="Naidoo K."/>
            <person name="Pethybridge S.J."/>
            <person name="Sun J."/>
            <person name="Steenkamp E.T."/>
            <person name="van der Nest M.A."/>
            <person name="van Wyk S."/>
            <person name="Wingfield M.J."/>
            <person name="Xiong C."/>
            <person name="Yue Q."/>
            <person name="Zhang X."/>
        </authorList>
    </citation>
    <scope>NUCLEOTIDE SEQUENCE [LARGE SCALE GENOMIC DNA]</scope>
    <source>
        <strain evidence="7 8">BP6252</strain>
    </source>
</reference>
<feature type="domain" description="Luciferase-like" evidence="6">
    <location>
        <begin position="8"/>
        <end position="303"/>
    </location>
</feature>
<dbReference type="InterPro" id="IPR011251">
    <property type="entry name" value="Luciferase-like_dom"/>
</dbReference>
<evidence type="ECO:0000256" key="5">
    <source>
        <dbReference type="ARBA" id="ARBA00023033"/>
    </source>
</evidence>
<dbReference type="OrthoDB" id="2558704at2759"/>
<evidence type="ECO:0000256" key="1">
    <source>
        <dbReference type="ARBA" id="ARBA00022630"/>
    </source>
</evidence>
<evidence type="ECO:0000259" key="6">
    <source>
        <dbReference type="Pfam" id="PF00296"/>
    </source>
</evidence>
<sequence length="370" mass="40809">MTERHCQIGVFIPIGNNGFLISSNTPQYKPTFELNRDIVLLAEKYGFEFALSMVKLRGFGGETEYWDYNLESFTLMAGIAAVTSKIKLIASTPILVLPPAIVARMATTIDSIAPGRFGINIVTGWQAAEYEQMGLWPGDKYFGYRYEYATEYVQVLRDLMDTGVSNFKGKHFTMNDCKMLPKPSTRVEIVAAGQSPTGVKFATEHADYNFIMARGQNNPTGIRAINDGLVEAAKKADRDVGALVLYTIIAEETDEAAQAKWKLYNDGADDEAIAWATGQASRNVNLDQNSSAKRELLGENRINNDMNTMIGSYERVAGLLDELACEPIKGIMLIFDDFIKGIEAFGTKIQPLMKTRVKTVAALGSQSSTL</sequence>
<evidence type="ECO:0000313" key="7">
    <source>
        <dbReference type="EMBL" id="RDW82853.1"/>
    </source>
</evidence>
<evidence type="ECO:0000256" key="2">
    <source>
        <dbReference type="ARBA" id="ARBA00022643"/>
    </source>
</evidence>
<dbReference type="AlphaFoldDB" id="A0A3D8S996"/>
<dbReference type="GO" id="GO:0006212">
    <property type="term" value="P:uracil catabolic process"/>
    <property type="evidence" value="ECO:0007669"/>
    <property type="project" value="InterPro"/>
</dbReference>
<dbReference type="SUPFAM" id="SSF51679">
    <property type="entry name" value="Bacterial luciferase-like"/>
    <property type="match status" value="1"/>
</dbReference>
<organism evidence="7 8">
    <name type="scientific">Coleophoma cylindrospora</name>
    <dbReference type="NCBI Taxonomy" id="1849047"/>
    <lineage>
        <taxon>Eukaryota</taxon>
        <taxon>Fungi</taxon>
        <taxon>Dikarya</taxon>
        <taxon>Ascomycota</taxon>
        <taxon>Pezizomycotina</taxon>
        <taxon>Leotiomycetes</taxon>
        <taxon>Helotiales</taxon>
        <taxon>Dermateaceae</taxon>
        <taxon>Coleophoma</taxon>
    </lineage>
</organism>
<dbReference type="GO" id="GO:0046306">
    <property type="term" value="P:alkanesulfonate catabolic process"/>
    <property type="evidence" value="ECO:0007669"/>
    <property type="project" value="TreeGrafter"/>
</dbReference>
<dbReference type="PANTHER" id="PTHR42847">
    <property type="entry name" value="ALKANESULFONATE MONOOXYGENASE"/>
    <property type="match status" value="1"/>
</dbReference>
<proteinExistence type="inferred from homology"/>
<dbReference type="STRING" id="1849047.A0A3D8S996"/>
<dbReference type="Proteomes" id="UP000256645">
    <property type="component" value="Unassembled WGS sequence"/>
</dbReference>
<keyword evidence="8" id="KW-1185">Reference proteome</keyword>
<dbReference type="EMBL" id="PDLM01000003">
    <property type="protein sequence ID" value="RDW82853.1"/>
    <property type="molecule type" value="Genomic_DNA"/>
</dbReference>
<keyword evidence="1" id="KW-0285">Flavoprotein</keyword>
<keyword evidence="5 7" id="KW-0503">Monooxygenase</keyword>
<comment type="caution">
    <text evidence="7">The sequence shown here is derived from an EMBL/GenBank/DDBJ whole genome shotgun (WGS) entry which is preliminary data.</text>
</comment>
<protein>
    <submittedName>
        <fullName evidence="7">Pyrimidine monooxygenase RutA-1</fullName>
    </submittedName>
</protein>
<keyword evidence="3" id="KW-0521">NADP</keyword>
<dbReference type="InterPro" id="IPR019914">
    <property type="entry name" value="Pyrimidine_monooxygenase_RutA"/>
</dbReference>
<evidence type="ECO:0000256" key="4">
    <source>
        <dbReference type="ARBA" id="ARBA00023002"/>
    </source>
</evidence>
<dbReference type="PANTHER" id="PTHR42847:SF4">
    <property type="entry name" value="ALKANESULFONATE MONOOXYGENASE-RELATED"/>
    <property type="match status" value="1"/>
</dbReference>
<dbReference type="InterPro" id="IPR050172">
    <property type="entry name" value="SsuD_RutA_monooxygenase"/>
</dbReference>
<dbReference type="InterPro" id="IPR036661">
    <property type="entry name" value="Luciferase-like_sf"/>
</dbReference>
<keyword evidence="2" id="KW-0288">FMN</keyword>
<dbReference type="Pfam" id="PF00296">
    <property type="entry name" value="Bac_luciferase"/>
    <property type="match status" value="1"/>
</dbReference>
<accession>A0A3D8S996</accession>
<dbReference type="Gene3D" id="3.20.20.30">
    <property type="entry name" value="Luciferase-like domain"/>
    <property type="match status" value="1"/>
</dbReference>